<sequence>MPKKLLEDEDSSAVSFNINKSYADNYDSWRRKEELQKYKDRYGKDALEESEEGCSSSSSSDEETDVEANEAFDKEFYHTLSCLKAKDPKIYDKEVNFFENADKKAENDEKKSNKKSKPMYLRDYERKLILEKGGVLSDEDEALDNDDEKEEQVHSPSYYEEQEAIKKSFKKALTDNGVEEENSIGGLFSRKMKTSEEEAKEADEYAAWLQGRKDELQNEEEAKTLSYLRSYWTDPSLDEGEAFLRDYILEKKFTHKGKEKRMKKEKSPVESEGDQFELEEQEIQKIEEFEQKYNFRFEEPDQDTLRRQDDRRKEKRKDLKTRKELEIEKKKEELRKAKEFKRKEIEEKLKQLCSITGNPEIGFKGEDLDEDFDPEEHDRRMNELFSQDDFYAEPEDQKPEFPEFDEELEIEDWDEWGESGEGNNTNEFDSQDPNVEDPNFNMDCDYDPTANDSVERAPKGRKAKRERGRRRRGVSSKLAEGLAKEKPVFDPIAYLSKNPQARQSEAFEKYVDEYYGLDFEDVIGGDLPCRFKYRKVVPNDYGLTVAEILAADDKELNRWCSLKKALRIKPVENEKYDLQAYRKKGSNVRLKQKIFPSLFTNHEDETVAPKKKSKKMSVDNSKDKKQNIDNGGWKVSNVEESSEEEKHENIETTVESGNNDESCVQEVNDGVGRKKRKMVDSEGEVETNKETSVGERKKSKKKFKGLQKSKGKKSSDRNDYFSNITKSRLKAYGINPKKFRNKLKYKNSQ</sequence>
<organism evidence="6 7">
    <name type="scientific">Ladona fulva</name>
    <name type="common">Scarce chaser dragonfly</name>
    <name type="synonym">Libellula fulva</name>
    <dbReference type="NCBI Taxonomy" id="123851"/>
    <lineage>
        <taxon>Eukaryota</taxon>
        <taxon>Metazoa</taxon>
        <taxon>Ecdysozoa</taxon>
        <taxon>Arthropoda</taxon>
        <taxon>Hexapoda</taxon>
        <taxon>Insecta</taxon>
        <taxon>Pterygota</taxon>
        <taxon>Palaeoptera</taxon>
        <taxon>Odonata</taxon>
        <taxon>Epiprocta</taxon>
        <taxon>Anisoptera</taxon>
        <taxon>Libelluloidea</taxon>
        <taxon>Libellulidae</taxon>
        <taxon>Ladona</taxon>
    </lineage>
</organism>
<accession>A0A8K0NVW3</accession>
<feature type="domain" description="Kri1-like C-terminal" evidence="5">
    <location>
        <begin position="506"/>
        <end position="593"/>
    </location>
</feature>
<keyword evidence="7" id="KW-1185">Reference proteome</keyword>
<feature type="region of interest" description="Disordered" evidence="4">
    <location>
        <begin position="387"/>
        <end position="479"/>
    </location>
</feature>
<dbReference type="InterPro" id="IPR018034">
    <property type="entry name" value="Kri1"/>
</dbReference>
<evidence type="ECO:0000256" key="1">
    <source>
        <dbReference type="ARBA" id="ARBA00007473"/>
    </source>
</evidence>
<dbReference type="OrthoDB" id="10252032at2759"/>
<dbReference type="GO" id="GO:0005730">
    <property type="term" value="C:nucleolus"/>
    <property type="evidence" value="ECO:0007669"/>
    <property type="project" value="TreeGrafter"/>
</dbReference>
<feature type="compositionally biased region" description="Basic residues" evidence="4">
    <location>
        <begin position="459"/>
        <end position="474"/>
    </location>
</feature>
<protein>
    <recommendedName>
        <fullName evidence="2">Protein KRI1 homolog</fullName>
    </recommendedName>
</protein>
<feature type="region of interest" description="Disordered" evidence="4">
    <location>
        <begin position="294"/>
        <end position="318"/>
    </location>
</feature>
<evidence type="ECO:0000259" key="5">
    <source>
        <dbReference type="Pfam" id="PF12936"/>
    </source>
</evidence>
<keyword evidence="3" id="KW-0175">Coiled coil</keyword>
<evidence type="ECO:0000256" key="2">
    <source>
        <dbReference type="ARBA" id="ARBA00017294"/>
    </source>
</evidence>
<feature type="region of interest" description="Disordered" evidence="4">
    <location>
        <begin position="256"/>
        <end position="281"/>
    </location>
</feature>
<feature type="compositionally biased region" description="Basic and acidic residues" evidence="4">
    <location>
        <begin position="686"/>
        <end position="696"/>
    </location>
</feature>
<feature type="compositionally biased region" description="Basic residues" evidence="4">
    <location>
        <begin position="697"/>
        <end position="712"/>
    </location>
</feature>
<feature type="compositionally biased region" description="Basic and acidic residues" evidence="4">
    <location>
        <begin position="616"/>
        <end position="627"/>
    </location>
</feature>
<reference evidence="6" key="1">
    <citation type="submission" date="2013-04" db="EMBL/GenBank/DDBJ databases">
        <authorList>
            <person name="Qu J."/>
            <person name="Murali S.C."/>
            <person name="Bandaranaike D."/>
            <person name="Bellair M."/>
            <person name="Blankenburg K."/>
            <person name="Chao H."/>
            <person name="Dinh H."/>
            <person name="Doddapaneni H."/>
            <person name="Downs B."/>
            <person name="Dugan-Rocha S."/>
            <person name="Elkadiri S."/>
            <person name="Gnanaolivu R.D."/>
            <person name="Hernandez B."/>
            <person name="Javaid M."/>
            <person name="Jayaseelan J.C."/>
            <person name="Lee S."/>
            <person name="Li M."/>
            <person name="Ming W."/>
            <person name="Munidasa M."/>
            <person name="Muniz J."/>
            <person name="Nguyen L."/>
            <person name="Ongeri F."/>
            <person name="Osuji N."/>
            <person name="Pu L.-L."/>
            <person name="Puazo M."/>
            <person name="Qu C."/>
            <person name="Quiroz J."/>
            <person name="Raj R."/>
            <person name="Weissenberger G."/>
            <person name="Xin Y."/>
            <person name="Zou X."/>
            <person name="Han Y."/>
            <person name="Richards S."/>
            <person name="Worley K."/>
            <person name="Muzny D."/>
            <person name="Gibbs R."/>
        </authorList>
    </citation>
    <scope>NUCLEOTIDE SEQUENCE</scope>
    <source>
        <strain evidence="6">Sampled in the wild</strain>
    </source>
</reference>
<feature type="coiled-coil region" evidence="3">
    <location>
        <begin position="320"/>
        <end position="351"/>
    </location>
</feature>
<feature type="compositionally biased region" description="Polar residues" evidence="4">
    <location>
        <begin position="423"/>
        <end position="433"/>
    </location>
</feature>
<dbReference type="Pfam" id="PF12936">
    <property type="entry name" value="Kri1_C"/>
    <property type="match status" value="1"/>
</dbReference>
<evidence type="ECO:0000256" key="3">
    <source>
        <dbReference type="SAM" id="Coils"/>
    </source>
</evidence>
<evidence type="ECO:0000256" key="4">
    <source>
        <dbReference type="SAM" id="MobiDB-lite"/>
    </source>
</evidence>
<dbReference type="Pfam" id="PF05178">
    <property type="entry name" value="Kri1"/>
    <property type="match status" value="1"/>
</dbReference>
<gene>
    <name evidence="6" type="ORF">J437_LFUL004120</name>
</gene>
<dbReference type="InterPro" id="IPR024626">
    <property type="entry name" value="Kri1-like_C"/>
</dbReference>
<feature type="compositionally biased region" description="Acidic residues" evidence="4">
    <location>
        <begin position="137"/>
        <end position="150"/>
    </location>
</feature>
<name>A0A8K0NVW3_LADFU</name>
<dbReference type="PANTHER" id="PTHR14490">
    <property type="entry name" value="ZINC FINGER, ZZ TYPE"/>
    <property type="match status" value="1"/>
</dbReference>
<feature type="compositionally biased region" description="Acidic residues" evidence="4">
    <location>
        <begin position="60"/>
        <end position="69"/>
    </location>
</feature>
<feature type="region of interest" description="Disordered" evidence="4">
    <location>
        <begin position="606"/>
        <end position="721"/>
    </location>
</feature>
<feature type="compositionally biased region" description="Basic and acidic residues" evidence="4">
    <location>
        <begin position="294"/>
        <end position="312"/>
    </location>
</feature>
<dbReference type="GO" id="GO:0000447">
    <property type="term" value="P:endonucleolytic cleavage in ITS1 to separate SSU-rRNA from 5.8S rRNA and LSU-rRNA from tricistronic rRNA transcript (SSU-rRNA, 5.8S rRNA, LSU-rRNA)"/>
    <property type="evidence" value="ECO:0007669"/>
    <property type="project" value="TreeGrafter"/>
</dbReference>
<evidence type="ECO:0000313" key="7">
    <source>
        <dbReference type="Proteomes" id="UP000792457"/>
    </source>
</evidence>
<comment type="similarity">
    <text evidence="1">Belongs to the KRI1 family.</text>
</comment>
<dbReference type="PANTHER" id="PTHR14490:SF5">
    <property type="entry name" value="PROTEIN KRI1 HOMOLOG"/>
    <property type="match status" value="1"/>
</dbReference>
<feature type="region of interest" description="Disordered" evidence="4">
    <location>
        <begin position="42"/>
        <end position="69"/>
    </location>
</feature>
<comment type="caution">
    <text evidence="6">The sequence shown here is derived from an EMBL/GenBank/DDBJ whole genome shotgun (WGS) entry which is preliminary data.</text>
</comment>
<feature type="compositionally biased region" description="Acidic residues" evidence="4">
    <location>
        <begin position="271"/>
        <end position="281"/>
    </location>
</feature>
<dbReference type="AlphaFoldDB" id="A0A8K0NVW3"/>
<feature type="region of interest" description="Disordered" evidence="4">
    <location>
        <begin position="135"/>
        <end position="162"/>
    </location>
</feature>
<proteinExistence type="inferred from homology"/>
<reference evidence="6" key="2">
    <citation type="submission" date="2017-10" db="EMBL/GenBank/DDBJ databases">
        <title>Ladona fulva Genome sequencing and assembly.</title>
        <authorList>
            <person name="Murali S."/>
            <person name="Richards S."/>
            <person name="Bandaranaike D."/>
            <person name="Bellair M."/>
            <person name="Blankenburg K."/>
            <person name="Chao H."/>
            <person name="Dinh H."/>
            <person name="Doddapaneni H."/>
            <person name="Dugan-Rocha S."/>
            <person name="Elkadiri S."/>
            <person name="Gnanaolivu R."/>
            <person name="Hernandez B."/>
            <person name="Skinner E."/>
            <person name="Javaid M."/>
            <person name="Lee S."/>
            <person name="Li M."/>
            <person name="Ming W."/>
            <person name="Munidasa M."/>
            <person name="Muniz J."/>
            <person name="Nguyen L."/>
            <person name="Hughes D."/>
            <person name="Osuji N."/>
            <person name="Pu L.-L."/>
            <person name="Puazo M."/>
            <person name="Qu C."/>
            <person name="Quiroz J."/>
            <person name="Raj R."/>
            <person name="Weissenberger G."/>
            <person name="Xin Y."/>
            <person name="Zou X."/>
            <person name="Han Y."/>
            <person name="Worley K."/>
            <person name="Muzny D."/>
            <person name="Gibbs R."/>
        </authorList>
    </citation>
    <scope>NUCLEOTIDE SEQUENCE</scope>
    <source>
        <strain evidence="6">Sampled in the wild</strain>
    </source>
</reference>
<dbReference type="Proteomes" id="UP000792457">
    <property type="component" value="Unassembled WGS sequence"/>
</dbReference>
<feature type="compositionally biased region" description="Acidic residues" evidence="4">
    <location>
        <begin position="402"/>
        <end position="418"/>
    </location>
</feature>
<dbReference type="EMBL" id="KZ308167">
    <property type="protein sequence ID" value="KAG8223597.1"/>
    <property type="molecule type" value="Genomic_DNA"/>
</dbReference>
<evidence type="ECO:0000313" key="6">
    <source>
        <dbReference type="EMBL" id="KAG8223597.1"/>
    </source>
</evidence>
<dbReference type="GO" id="GO:0030686">
    <property type="term" value="C:90S preribosome"/>
    <property type="evidence" value="ECO:0007669"/>
    <property type="project" value="TreeGrafter"/>
</dbReference>